<gene>
    <name evidence="1" type="ORF">FMOSSE_LOCUS5522</name>
</gene>
<organism evidence="1 2">
    <name type="scientific">Funneliformis mosseae</name>
    <name type="common">Endomycorrhizal fungus</name>
    <name type="synonym">Glomus mosseae</name>
    <dbReference type="NCBI Taxonomy" id="27381"/>
    <lineage>
        <taxon>Eukaryota</taxon>
        <taxon>Fungi</taxon>
        <taxon>Fungi incertae sedis</taxon>
        <taxon>Mucoromycota</taxon>
        <taxon>Glomeromycotina</taxon>
        <taxon>Glomeromycetes</taxon>
        <taxon>Glomerales</taxon>
        <taxon>Glomeraceae</taxon>
        <taxon>Funneliformis</taxon>
    </lineage>
</organism>
<evidence type="ECO:0000313" key="1">
    <source>
        <dbReference type="EMBL" id="CAG8531283.1"/>
    </source>
</evidence>
<name>A0A9N9FGE7_FUNMO</name>
<keyword evidence="2" id="KW-1185">Reference proteome</keyword>
<evidence type="ECO:0000313" key="2">
    <source>
        <dbReference type="Proteomes" id="UP000789375"/>
    </source>
</evidence>
<comment type="caution">
    <text evidence="1">The sequence shown here is derived from an EMBL/GenBank/DDBJ whole genome shotgun (WGS) entry which is preliminary data.</text>
</comment>
<dbReference type="AlphaFoldDB" id="A0A9N9FGE7"/>
<dbReference type="Proteomes" id="UP000789375">
    <property type="component" value="Unassembled WGS sequence"/>
</dbReference>
<accession>A0A9N9FGE7</accession>
<sequence length="310" mass="36345">MSSIHFKLWVLVLENSYLQYTWTFHAKQQNYSDLREFSPKEVEDLLFEYSRNNPDIQECEIPNKPNTIIIQKKLQERRRILLIFDTGEKMTSEISSSSSVENDTGKTIAVEDGMIQSLSDEHMSSDYPIPEQLISEIKKRTNLKEQNDAKSKPSTDVNLRSDVVRDICEHIDNYLIGYVPINKIISIEMFEASNLMYCHLFDFNGNMNNKPPLRLYSIYREDYDELSVYFTVTIPSTTRLMKIEVEEDLILQVDDDMKLVAVIFCNASERIARELSKEDSDRIREDIKLRFEILRASMRSRKNLLIPELM</sequence>
<dbReference type="EMBL" id="CAJVPP010001056">
    <property type="protein sequence ID" value="CAG8531283.1"/>
    <property type="molecule type" value="Genomic_DNA"/>
</dbReference>
<protein>
    <submittedName>
        <fullName evidence="1">6914_t:CDS:1</fullName>
    </submittedName>
</protein>
<proteinExistence type="predicted"/>
<reference evidence="1" key="1">
    <citation type="submission" date="2021-06" db="EMBL/GenBank/DDBJ databases">
        <authorList>
            <person name="Kallberg Y."/>
            <person name="Tangrot J."/>
            <person name="Rosling A."/>
        </authorList>
    </citation>
    <scope>NUCLEOTIDE SEQUENCE</scope>
    <source>
        <strain evidence="1">87-6 pot B 2015</strain>
    </source>
</reference>